<organism evidence="3 4">
    <name type="scientific">Chironomus riparius</name>
    <dbReference type="NCBI Taxonomy" id="315576"/>
    <lineage>
        <taxon>Eukaryota</taxon>
        <taxon>Metazoa</taxon>
        <taxon>Ecdysozoa</taxon>
        <taxon>Arthropoda</taxon>
        <taxon>Hexapoda</taxon>
        <taxon>Insecta</taxon>
        <taxon>Pterygota</taxon>
        <taxon>Neoptera</taxon>
        <taxon>Endopterygota</taxon>
        <taxon>Diptera</taxon>
        <taxon>Nematocera</taxon>
        <taxon>Chironomoidea</taxon>
        <taxon>Chironomidae</taxon>
        <taxon>Chironominae</taxon>
        <taxon>Chironomus</taxon>
    </lineage>
</organism>
<sequence>MARIKTFFSCSDLKTGGVTIGYLSALANFVYLILDVELVLLFNLPPSEDRRQYFGSYINEINTSSIAFPIVLFALVASFYGVIASLLLVCGSLCANRKRVLWWLIYQPIAILSIIALTAYTIYLRCTSGKPFLHCAILESMYLIFLIALIVYIALHVYFFIVIIELYLELKAQEPAPVVEDDVEAKIGKEEELQLLETPKVENADETDKNADEKPAEDEKPKENAAEEPKKVKKSKCGKLNCTKDIFKCPSIGNCIGPDHFE</sequence>
<accession>A0A9N9RPM1</accession>
<feature type="region of interest" description="Disordered" evidence="1">
    <location>
        <begin position="198"/>
        <end position="236"/>
    </location>
</feature>
<keyword evidence="2" id="KW-0812">Transmembrane</keyword>
<gene>
    <name evidence="3" type="ORF">CHIRRI_LOCUS3773</name>
</gene>
<dbReference type="OrthoDB" id="7787212at2759"/>
<proteinExistence type="predicted"/>
<name>A0A9N9RPM1_9DIPT</name>
<dbReference type="PANTHER" id="PTHR36694">
    <property type="entry name" value="PASIFLORA 1, ISOFORM A-RELATED"/>
    <property type="match status" value="1"/>
</dbReference>
<dbReference type="EMBL" id="OU895877">
    <property type="protein sequence ID" value="CAG9800835.1"/>
    <property type="molecule type" value="Genomic_DNA"/>
</dbReference>
<reference evidence="3" key="1">
    <citation type="submission" date="2022-01" db="EMBL/GenBank/DDBJ databases">
        <authorList>
            <person name="King R."/>
        </authorList>
    </citation>
    <scope>NUCLEOTIDE SEQUENCE</scope>
</reference>
<keyword evidence="2" id="KW-0472">Membrane</keyword>
<evidence type="ECO:0000313" key="4">
    <source>
        <dbReference type="Proteomes" id="UP001153620"/>
    </source>
</evidence>
<feature type="transmembrane region" description="Helical" evidence="2">
    <location>
        <begin position="64"/>
        <end position="89"/>
    </location>
</feature>
<keyword evidence="4" id="KW-1185">Reference proteome</keyword>
<evidence type="ECO:0000256" key="2">
    <source>
        <dbReference type="SAM" id="Phobius"/>
    </source>
</evidence>
<feature type="compositionally biased region" description="Basic and acidic residues" evidence="1">
    <location>
        <begin position="199"/>
        <end position="230"/>
    </location>
</feature>
<feature type="transmembrane region" description="Helical" evidence="2">
    <location>
        <begin position="20"/>
        <end position="44"/>
    </location>
</feature>
<protein>
    <submittedName>
        <fullName evidence="3">Uncharacterized protein</fullName>
    </submittedName>
</protein>
<dbReference type="Proteomes" id="UP001153620">
    <property type="component" value="Chromosome 1"/>
</dbReference>
<feature type="transmembrane region" description="Helical" evidence="2">
    <location>
        <begin position="101"/>
        <end position="123"/>
    </location>
</feature>
<dbReference type="AlphaFoldDB" id="A0A9N9RPM1"/>
<evidence type="ECO:0000256" key="1">
    <source>
        <dbReference type="SAM" id="MobiDB-lite"/>
    </source>
</evidence>
<keyword evidence="2" id="KW-1133">Transmembrane helix</keyword>
<feature type="transmembrane region" description="Helical" evidence="2">
    <location>
        <begin position="143"/>
        <end position="168"/>
    </location>
</feature>
<evidence type="ECO:0000313" key="3">
    <source>
        <dbReference type="EMBL" id="CAG9800835.1"/>
    </source>
</evidence>
<dbReference type="PANTHER" id="PTHR36694:SF11">
    <property type="entry name" value="LP21121P-RELATED"/>
    <property type="match status" value="1"/>
</dbReference>
<reference evidence="3" key="2">
    <citation type="submission" date="2022-10" db="EMBL/GenBank/DDBJ databases">
        <authorList>
            <consortium name="ENA_rothamsted_submissions"/>
            <consortium name="culmorum"/>
            <person name="King R."/>
        </authorList>
    </citation>
    <scope>NUCLEOTIDE SEQUENCE</scope>
</reference>